<name>A0A182XRT4_ANOQN</name>
<evidence type="ECO:0000313" key="3">
    <source>
        <dbReference type="Proteomes" id="UP000076407"/>
    </source>
</evidence>
<sequence>MSFYYVFKILKSIPLEAVVGVGMSPTFARGKEREGKGREGRGVPRMKFHGISPTND</sequence>
<feature type="compositionally biased region" description="Basic and acidic residues" evidence="1">
    <location>
        <begin position="29"/>
        <end position="42"/>
    </location>
</feature>
<reference evidence="2" key="1">
    <citation type="submission" date="2020-05" db="UniProtKB">
        <authorList>
            <consortium name="EnsemblMetazoa"/>
        </authorList>
    </citation>
    <scope>IDENTIFICATION</scope>
    <source>
        <strain evidence="2">SANGQUA</strain>
    </source>
</reference>
<evidence type="ECO:0000313" key="2">
    <source>
        <dbReference type="EnsemblMetazoa" id="AQUA014554-PA"/>
    </source>
</evidence>
<accession>A0A182XRT4</accession>
<dbReference type="Proteomes" id="UP000076407">
    <property type="component" value="Unassembled WGS sequence"/>
</dbReference>
<protein>
    <submittedName>
        <fullName evidence="2">Uncharacterized protein</fullName>
    </submittedName>
</protein>
<proteinExistence type="predicted"/>
<evidence type="ECO:0000256" key="1">
    <source>
        <dbReference type="SAM" id="MobiDB-lite"/>
    </source>
</evidence>
<feature type="region of interest" description="Disordered" evidence="1">
    <location>
        <begin position="27"/>
        <end position="56"/>
    </location>
</feature>
<organism evidence="2 3">
    <name type="scientific">Anopheles quadriannulatus</name>
    <name type="common">Mosquito</name>
    <dbReference type="NCBI Taxonomy" id="34691"/>
    <lineage>
        <taxon>Eukaryota</taxon>
        <taxon>Metazoa</taxon>
        <taxon>Ecdysozoa</taxon>
        <taxon>Arthropoda</taxon>
        <taxon>Hexapoda</taxon>
        <taxon>Insecta</taxon>
        <taxon>Pterygota</taxon>
        <taxon>Neoptera</taxon>
        <taxon>Endopterygota</taxon>
        <taxon>Diptera</taxon>
        <taxon>Nematocera</taxon>
        <taxon>Culicoidea</taxon>
        <taxon>Culicidae</taxon>
        <taxon>Anophelinae</taxon>
        <taxon>Anopheles</taxon>
    </lineage>
</organism>
<dbReference type="VEuPathDB" id="VectorBase:AQUA014554"/>
<dbReference type="AlphaFoldDB" id="A0A182XRT4"/>
<dbReference type="EnsemblMetazoa" id="AQUA014554-RA">
    <property type="protein sequence ID" value="AQUA014554-PA"/>
    <property type="gene ID" value="AQUA014554"/>
</dbReference>
<keyword evidence="3" id="KW-1185">Reference proteome</keyword>